<keyword evidence="9" id="KW-1185">Reference proteome</keyword>
<dbReference type="Pfam" id="PF00069">
    <property type="entry name" value="Pkinase"/>
    <property type="match status" value="1"/>
</dbReference>
<organism evidence="8 9">
    <name type="scientific">Tritrichomonas musculus</name>
    <dbReference type="NCBI Taxonomy" id="1915356"/>
    <lineage>
        <taxon>Eukaryota</taxon>
        <taxon>Metamonada</taxon>
        <taxon>Parabasalia</taxon>
        <taxon>Tritrichomonadida</taxon>
        <taxon>Tritrichomonadidae</taxon>
        <taxon>Tritrichomonas</taxon>
    </lineage>
</organism>
<dbReference type="PROSITE" id="PS50011">
    <property type="entry name" value="PROTEIN_KINASE_DOM"/>
    <property type="match status" value="1"/>
</dbReference>
<keyword evidence="4" id="KW-0418">Kinase</keyword>
<keyword evidence="3" id="KW-0547">Nucleotide-binding</keyword>
<sequence>MYCLLSGRNPFYLEGFFDIDRQLKGKIVFDFKTRNPGEMNPFVNVSEEAKDLILSMLSLDPNKRPSAYEARRHPWFDSYDPTDDEDESSENEEEDEHTTYG</sequence>
<dbReference type="EMBL" id="JAPFFF010000048">
    <property type="protein sequence ID" value="KAK8840149.1"/>
    <property type="molecule type" value="Genomic_DNA"/>
</dbReference>
<evidence type="ECO:0000256" key="1">
    <source>
        <dbReference type="ARBA" id="ARBA00022527"/>
    </source>
</evidence>
<keyword evidence="5" id="KW-0067">ATP-binding</keyword>
<feature type="domain" description="Protein kinase" evidence="7">
    <location>
        <begin position="1"/>
        <end position="76"/>
    </location>
</feature>
<keyword evidence="2" id="KW-0808">Transferase</keyword>
<accession>A0ABR2H1R5</accession>
<evidence type="ECO:0000313" key="8">
    <source>
        <dbReference type="EMBL" id="KAK8840149.1"/>
    </source>
</evidence>
<gene>
    <name evidence="8" type="ORF">M9Y10_031088</name>
</gene>
<reference evidence="8 9" key="1">
    <citation type="submission" date="2024-04" db="EMBL/GenBank/DDBJ databases">
        <title>Tritrichomonas musculus Genome.</title>
        <authorList>
            <person name="Alves-Ferreira E."/>
            <person name="Grigg M."/>
            <person name="Lorenzi H."/>
            <person name="Galac M."/>
        </authorList>
    </citation>
    <scope>NUCLEOTIDE SEQUENCE [LARGE SCALE GENOMIC DNA]</scope>
    <source>
        <strain evidence="8 9">EAF2021</strain>
    </source>
</reference>
<name>A0ABR2H1R5_9EUKA</name>
<feature type="compositionally biased region" description="Acidic residues" evidence="6">
    <location>
        <begin position="80"/>
        <end position="101"/>
    </location>
</feature>
<evidence type="ECO:0000256" key="4">
    <source>
        <dbReference type="ARBA" id="ARBA00022777"/>
    </source>
</evidence>
<evidence type="ECO:0000313" key="9">
    <source>
        <dbReference type="Proteomes" id="UP001470230"/>
    </source>
</evidence>
<dbReference type="Gene3D" id="1.10.510.10">
    <property type="entry name" value="Transferase(Phosphotransferase) domain 1"/>
    <property type="match status" value="1"/>
</dbReference>
<protein>
    <recommendedName>
        <fullName evidence="7">Protein kinase domain-containing protein</fullName>
    </recommendedName>
</protein>
<dbReference type="PANTHER" id="PTHR24349">
    <property type="entry name" value="SERINE/THREONINE-PROTEIN KINASE"/>
    <property type="match status" value="1"/>
</dbReference>
<dbReference type="Proteomes" id="UP001470230">
    <property type="component" value="Unassembled WGS sequence"/>
</dbReference>
<feature type="region of interest" description="Disordered" evidence="6">
    <location>
        <begin position="74"/>
        <end position="101"/>
    </location>
</feature>
<comment type="caution">
    <text evidence="8">The sequence shown here is derived from an EMBL/GenBank/DDBJ whole genome shotgun (WGS) entry which is preliminary data.</text>
</comment>
<dbReference type="InterPro" id="IPR011009">
    <property type="entry name" value="Kinase-like_dom_sf"/>
</dbReference>
<proteinExistence type="predicted"/>
<evidence type="ECO:0000256" key="5">
    <source>
        <dbReference type="ARBA" id="ARBA00022840"/>
    </source>
</evidence>
<evidence type="ECO:0000259" key="7">
    <source>
        <dbReference type="PROSITE" id="PS50011"/>
    </source>
</evidence>
<dbReference type="InterPro" id="IPR050205">
    <property type="entry name" value="CDPK_Ser/Thr_kinases"/>
</dbReference>
<dbReference type="SUPFAM" id="SSF56112">
    <property type="entry name" value="Protein kinase-like (PK-like)"/>
    <property type="match status" value="1"/>
</dbReference>
<keyword evidence="1" id="KW-0723">Serine/threonine-protein kinase</keyword>
<evidence type="ECO:0000256" key="2">
    <source>
        <dbReference type="ARBA" id="ARBA00022679"/>
    </source>
</evidence>
<evidence type="ECO:0000256" key="3">
    <source>
        <dbReference type="ARBA" id="ARBA00022741"/>
    </source>
</evidence>
<dbReference type="InterPro" id="IPR000719">
    <property type="entry name" value="Prot_kinase_dom"/>
</dbReference>
<evidence type="ECO:0000256" key="6">
    <source>
        <dbReference type="SAM" id="MobiDB-lite"/>
    </source>
</evidence>